<reference evidence="1" key="1">
    <citation type="submission" date="2015-07" db="EMBL/GenBank/DDBJ databases">
        <title>MeaNS - Measles Nucleotide Surveillance Program.</title>
        <authorList>
            <person name="Tran T."/>
            <person name="Druce J."/>
        </authorList>
    </citation>
    <scope>NUCLEOTIDE SEQUENCE</scope>
    <source>
        <strain evidence="1">UCB-OBI-ISO-001</strain>
        <tissue evidence="1">Gonad</tissue>
    </source>
</reference>
<organism evidence="1">
    <name type="scientific">Octopus bimaculoides</name>
    <name type="common">California two-spotted octopus</name>
    <dbReference type="NCBI Taxonomy" id="37653"/>
    <lineage>
        <taxon>Eukaryota</taxon>
        <taxon>Metazoa</taxon>
        <taxon>Spiralia</taxon>
        <taxon>Lophotrochozoa</taxon>
        <taxon>Mollusca</taxon>
        <taxon>Cephalopoda</taxon>
        <taxon>Coleoidea</taxon>
        <taxon>Octopodiformes</taxon>
        <taxon>Octopoda</taxon>
        <taxon>Incirrata</taxon>
        <taxon>Octopodidae</taxon>
        <taxon>Octopus</taxon>
    </lineage>
</organism>
<dbReference type="AlphaFoldDB" id="A0A0L8GZD7"/>
<protein>
    <submittedName>
        <fullName evidence="1">Uncharacterized protein</fullName>
    </submittedName>
</protein>
<evidence type="ECO:0000313" key="1">
    <source>
        <dbReference type="EMBL" id="KOF82426.1"/>
    </source>
</evidence>
<sequence length="213" mass="25167">MNAMVQWMQPGSKKWHLIYYILTRKCETLLLQCWTDHRQFLDKRNFVVKPKVRTNNVELPKWIHVNKLKLPSVNSNFVTEINNLSCDRSWNSFKERVYEVFSNILGFVVKKHQYRFGDNDDNIGLNLEEKRKAFNMLNSDFSTNRTADAHFKAVKVTLQRKQRMMQENWWSDRCDEIQEASNANHSKRFYSLLKKVDGPTSSTVAPLCKKDGT</sequence>
<proteinExistence type="predicted"/>
<accession>A0A0L8GZD7</accession>
<name>A0A0L8GZD7_OCTBM</name>
<gene>
    <name evidence="1" type="ORF">OCBIM_22025310mg</name>
</gene>
<dbReference type="EMBL" id="KQ419766">
    <property type="protein sequence ID" value="KOF82426.1"/>
    <property type="molecule type" value="Genomic_DNA"/>
</dbReference>
<dbReference type="OrthoDB" id="6144240at2759"/>